<comment type="caution">
    <text evidence="8">The sequence shown here is derived from an EMBL/GenBank/DDBJ whole genome shotgun (WGS) entry which is preliminary data.</text>
</comment>
<protein>
    <submittedName>
        <fullName evidence="8">Uncharacterized protein</fullName>
    </submittedName>
</protein>
<dbReference type="GO" id="GO:0005856">
    <property type="term" value="C:cytoskeleton"/>
    <property type="evidence" value="ECO:0007669"/>
    <property type="project" value="UniProtKB-SubCell"/>
</dbReference>
<dbReference type="AlphaFoldDB" id="A0A5C6MT31"/>
<name>A0A5C6MT31_9TELE</name>
<organism evidence="8 9">
    <name type="scientific">Takifugu flavidus</name>
    <name type="common">sansaifugu</name>
    <dbReference type="NCBI Taxonomy" id="433684"/>
    <lineage>
        <taxon>Eukaryota</taxon>
        <taxon>Metazoa</taxon>
        <taxon>Chordata</taxon>
        <taxon>Craniata</taxon>
        <taxon>Vertebrata</taxon>
        <taxon>Euteleostomi</taxon>
        <taxon>Actinopterygii</taxon>
        <taxon>Neopterygii</taxon>
        <taxon>Teleostei</taxon>
        <taxon>Neoteleostei</taxon>
        <taxon>Acanthomorphata</taxon>
        <taxon>Eupercaria</taxon>
        <taxon>Tetraodontiformes</taxon>
        <taxon>Tetradontoidea</taxon>
        <taxon>Tetraodontidae</taxon>
        <taxon>Takifugu</taxon>
    </lineage>
</organism>
<reference evidence="8 9" key="1">
    <citation type="submission" date="2019-04" db="EMBL/GenBank/DDBJ databases">
        <title>Chromosome genome assembly for Takifugu flavidus.</title>
        <authorList>
            <person name="Xiao S."/>
        </authorList>
    </citation>
    <scope>NUCLEOTIDE SEQUENCE [LARGE SCALE GENOMIC DNA]</scope>
    <source>
        <strain evidence="8">HTHZ2018</strain>
        <tissue evidence="8">Muscle</tissue>
    </source>
</reference>
<evidence type="ECO:0000256" key="5">
    <source>
        <dbReference type="ARBA" id="ARBA00023273"/>
    </source>
</evidence>
<sequence>MSRKPAEVVTENSDFIKAFHKAREEPTKKYTAPQTESQEIASNRNDRRLNFSRCSSDITKHQEYALRSSHLPRDKPGKSSQE</sequence>
<evidence type="ECO:0000313" key="9">
    <source>
        <dbReference type="Proteomes" id="UP000324091"/>
    </source>
</evidence>
<proteinExistence type="inferred from homology"/>
<evidence type="ECO:0000256" key="1">
    <source>
        <dbReference type="ARBA" id="ARBA00004138"/>
    </source>
</evidence>
<accession>A0A5C6MT31</accession>
<keyword evidence="3" id="KW-0963">Cytoplasm</keyword>
<comment type="subcellular location">
    <subcellularLocation>
        <location evidence="1">Cell projection</location>
        <location evidence="1">Cilium</location>
    </subcellularLocation>
    <subcellularLocation>
        <location evidence="2">Cytoplasm</location>
        <location evidence="2">Cytoskeleton</location>
    </subcellularLocation>
</comment>
<feature type="compositionally biased region" description="Polar residues" evidence="7">
    <location>
        <begin position="32"/>
        <end position="43"/>
    </location>
</feature>
<evidence type="ECO:0000256" key="7">
    <source>
        <dbReference type="SAM" id="MobiDB-lite"/>
    </source>
</evidence>
<feature type="region of interest" description="Disordered" evidence="7">
    <location>
        <begin position="60"/>
        <end position="82"/>
    </location>
</feature>
<evidence type="ECO:0000256" key="3">
    <source>
        <dbReference type="ARBA" id="ARBA00022490"/>
    </source>
</evidence>
<comment type="similarity">
    <text evidence="6">Belongs to the CFAP144 family.</text>
</comment>
<gene>
    <name evidence="8" type="ORF">D4764_07G0009450</name>
</gene>
<dbReference type="InterPro" id="IPR029214">
    <property type="entry name" value="CFAP144"/>
</dbReference>
<keyword evidence="4" id="KW-0206">Cytoskeleton</keyword>
<dbReference type="EMBL" id="RHFK02000020">
    <property type="protein sequence ID" value="TWW58226.1"/>
    <property type="molecule type" value="Genomic_DNA"/>
</dbReference>
<evidence type="ECO:0000256" key="2">
    <source>
        <dbReference type="ARBA" id="ARBA00004245"/>
    </source>
</evidence>
<evidence type="ECO:0000256" key="4">
    <source>
        <dbReference type="ARBA" id="ARBA00023212"/>
    </source>
</evidence>
<dbReference type="GO" id="GO:0005929">
    <property type="term" value="C:cilium"/>
    <property type="evidence" value="ECO:0007669"/>
    <property type="project" value="UniProtKB-SubCell"/>
</dbReference>
<dbReference type="Pfam" id="PF14886">
    <property type="entry name" value="FAM183"/>
    <property type="match status" value="1"/>
</dbReference>
<keyword evidence="9" id="KW-1185">Reference proteome</keyword>
<dbReference type="Proteomes" id="UP000324091">
    <property type="component" value="Chromosome 7"/>
</dbReference>
<evidence type="ECO:0000256" key="6">
    <source>
        <dbReference type="ARBA" id="ARBA00034777"/>
    </source>
</evidence>
<keyword evidence="5" id="KW-0966">Cell projection</keyword>
<feature type="compositionally biased region" description="Basic and acidic residues" evidence="7">
    <location>
        <begin position="71"/>
        <end position="82"/>
    </location>
</feature>
<feature type="region of interest" description="Disordered" evidence="7">
    <location>
        <begin position="21"/>
        <end position="48"/>
    </location>
</feature>
<evidence type="ECO:0000313" key="8">
    <source>
        <dbReference type="EMBL" id="TWW58226.1"/>
    </source>
</evidence>